<name>A0A2L1GNI4_9BACT</name>
<protein>
    <submittedName>
        <fullName evidence="3">DDE transposase</fullName>
    </submittedName>
</protein>
<dbReference type="EMBL" id="CP021255">
    <property type="protein sequence ID" value="AVD71196.1"/>
    <property type="molecule type" value="Genomic_DNA"/>
</dbReference>
<evidence type="ECO:0000313" key="3">
    <source>
        <dbReference type="EMBL" id="AVD71196.1"/>
    </source>
</evidence>
<evidence type="ECO:0000313" key="4">
    <source>
        <dbReference type="Proteomes" id="UP000239867"/>
    </source>
</evidence>
<dbReference type="Pfam" id="PF05598">
    <property type="entry name" value="DUF772"/>
    <property type="match status" value="1"/>
</dbReference>
<dbReference type="PANTHER" id="PTHR35604:SF2">
    <property type="entry name" value="TRANSPOSASE INSH FOR INSERTION SEQUENCE ELEMENT IS5A-RELATED"/>
    <property type="match status" value="1"/>
</dbReference>
<dbReference type="InterPro" id="IPR008490">
    <property type="entry name" value="Transposase_InsH_N"/>
</dbReference>
<dbReference type="Proteomes" id="UP000239867">
    <property type="component" value="Chromosome"/>
</dbReference>
<evidence type="ECO:0000259" key="1">
    <source>
        <dbReference type="Pfam" id="PF01609"/>
    </source>
</evidence>
<feature type="domain" description="Transposase IS4-like" evidence="1">
    <location>
        <begin position="222"/>
        <end position="390"/>
    </location>
</feature>
<accession>A0A2L1GNI4</accession>
<dbReference type="AlphaFoldDB" id="A0A2L1GNI4"/>
<proteinExistence type="predicted"/>
<reference evidence="3 4" key="1">
    <citation type="journal article" date="2018" name="MBio">
        <title>Insights into the evolution of host association through the isolation and characterization of a novel human periodontal pathobiont, Desulfobulbus oralis.</title>
        <authorList>
            <person name="Cross K.L."/>
            <person name="Chirania P."/>
            <person name="Xiong W."/>
            <person name="Beall C.J."/>
            <person name="Elkins J.G."/>
            <person name="Giannone R.J."/>
            <person name="Griffen A.L."/>
            <person name="Guss A.M."/>
            <person name="Hettich R.L."/>
            <person name="Joshi S.S."/>
            <person name="Mokrzan E.M."/>
            <person name="Martin R.K."/>
            <person name="Zhulin I.B."/>
            <person name="Leys E.J."/>
            <person name="Podar M."/>
        </authorList>
    </citation>
    <scope>NUCLEOTIDE SEQUENCE [LARGE SCALE GENOMIC DNA]</scope>
    <source>
        <strain evidence="3 4">ORNL</strain>
    </source>
</reference>
<dbReference type="KEGG" id="deo:CAY53_06635"/>
<gene>
    <name evidence="3" type="ORF">CAY53_06635</name>
</gene>
<dbReference type="OrthoDB" id="9774608at2"/>
<evidence type="ECO:0000259" key="2">
    <source>
        <dbReference type="Pfam" id="PF05598"/>
    </source>
</evidence>
<dbReference type="GO" id="GO:0004803">
    <property type="term" value="F:transposase activity"/>
    <property type="evidence" value="ECO:0007669"/>
    <property type="project" value="InterPro"/>
</dbReference>
<dbReference type="RefSeq" id="WP_104936466.1">
    <property type="nucleotide sequence ID" value="NZ_CP021255.1"/>
</dbReference>
<dbReference type="PANTHER" id="PTHR35604">
    <property type="entry name" value="TRANSPOSASE INSH FOR INSERTION SEQUENCE ELEMENT IS5A-RELATED"/>
    <property type="match status" value="1"/>
</dbReference>
<dbReference type="GO" id="GO:0003677">
    <property type="term" value="F:DNA binding"/>
    <property type="evidence" value="ECO:0007669"/>
    <property type="project" value="InterPro"/>
</dbReference>
<sequence length="453" mass="51127">MSLGRRQAEQKSMWLIYDQLPQSRGHVFYERLQKLLHQKAFDAFLEKLCAPFYAEKLGRRSIPPGRYFRMLLIGYFEGIDSERGICWRCSDSLSLREFLGLGPTESVPDHSSLCHIRQRLPLEVHHEMFVFVLRILEQAKLLNGKYLGIDASTMEANAAMKSIVRRDTGEGYQKMLLRLAEESGIRTPTRAELIAFDRKRQGKTTANKDWQWSTDKDARIAKLKDGRTHMAYRPEHVVDLESGAVVSAVIHPADRGDTTTLATTLDDAQAKLCAVRDKEGAPGIDEPFALVADKGYHSRKVLKDLPDSCTSRISEPAHKGRLRWKGDMDARDAVYGNRKRIGSSTGKALLRARGERVERSFAHCLDRGGMRRVHLRGLANVEKRYIIHLAGFNLGILLRALFGFGTPKGWADAPAALLFARIGNLNLLILVIWLPNVADTPDCAMMVISRWHN</sequence>
<dbReference type="InterPro" id="IPR002559">
    <property type="entry name" value="Transposase_11"/>
</dbReference>
<organism evidence="3 4">
    <name type="scientific">Desulfobulbus oralis</name>
    <dbReference type="NCBI Taxonomy" id="1986146"/>
    <lineage>
        <taxon>Bacteria</taxon>
        <taxon>Pseudomonadati</taxon>
        <taxon>Thermodesulfobacteriota</taxon>
        <taxon>Desulfobulbia</taxon>
        <taxon>Desulfobulbales</taxon>
        <taxon>Desulfobulbaceae</taxon>
        <taxon>Desulfobulbus</taxon>
    </lineage>
</organism>
<dbReference type="Pfam" id="PF01609">
    <property type="entry name" value="DDE_Tnp_1"/>
    <property type="match status" value="1"/>
</dbReference>
<dbReference type="GO" id="GO:0006313">
    <property type="term" value="P:DNA transposition"/>
    <property type="evidence" value="ECO:0007669"/>
    <property type="project" value="InterPro"/>
</dbReference>
<keyword evidence="4" id="KW-1185">Reference proteome</keyword>
<feature type="domain" description="Transposase InsH N-terminal" evidence="2">
    <location>
        <begin position="24"/>
        <end position="119"/>
    </location>
</feature>